<feature type="signal peptide" evidence="3">
    <location>
        <begin position="1"/>
        <end position="16"/>
    </location>
</feature>
<dbReference type="AlphaFoldDB" id="A0A9P4UB06"/>
<keyword evidence="2" id="KW-0812">Transmembrane</keyword>
<feature type="compositionally biased region" description="Low complexity" evidence="1">
    <location>
        <begin position="146"/>
        <end position="187"/>
    </location>
</feature>
<comment type="caution">
    <text evidence="4">The sequence shown here is derived from an EMBL/GenBank/DDBJ whole genome shotgun (WGS) entry which is preliminary data.</text>
</comment>
<keyword evidence="3" id="KW-0732">Signal</keyword>
<proteinExistence type="predicted"/>
<feature type="compositionally biased region" description="Polar residues" evidence="1">
    <location>
        <begin position="283"/>
        <end position="302"/>
    </location>
</feature>
<evidence type="ECO:0000256" key="1">
    <source>
        <dbReference type="SAM" id="MobiDB-lite"/>
    </source>
</evidence>
<keyword evidence="2" id="KW-0472">Membrane</keyword>
<keyword evidence="5" id="KW-1185">Reference proteome</keyword>
<reference evidence="4" key="1">
    <citation type="journal article" date="2020" name="Stud. Mycol.">
        <title>101 Dothideomycetes genomes: a test case for predicting lifestyles and emergence of pathogens.</title>
        <authorList>
            <person name="Haridas S."/>
            <person name="Albert R."/>
            <person name="Binder M."/>
            <person name="Bloem J."/>
            <person name="Labutti K."/>
            <person name="Salamov A."/>
            <person name="Andreopoulos B."/>
            <person name="Baker S."/>
            <person name="Barry K."/>
            <person name="Bills G."/>
            <person name="Bluhm B."/>
            <person name="Cannon C."/>
            <person name="Castanera R."/>
            <person name="Culley D."/>
            <person name="Daum C."/>
            <person name="Ezra D."/>
            <person name="Gonzalez J."/>
            <person name="Henrissat B."/>
            <person name="Kuo A."/>
            <person name="Liang C."/>
            <person name="Lipzen A."/>
            <person name="Lutzoni F."/>
            <person name="Magnuson J."/>
            <person name="Mondo S."/>
            <person name="Nolan M."/>
            <person name="Ohm R."/>
            <person name="Pangilinan J."/>
            <person name="Park H.-J."/>
            <person name="Ramirez L."/>
            <person name="Alfaro M."/>
            <person name="Sun H."/>
            <person name="Tritt A."/>
            <person name="Yoshinaga Y."/>
            <person name="Zwiers L.-H."/>
            <person name="Turgeon B."/>
            <person name="Goodwin S."/>
            <person name="Spatafora J."/>
            <person name="Crous P."/>
            <person name="Grigoriev I."/>
        </authorList>
    </citation>
    <scope>NUCLEOTIDE SEQUENCE</scope>
    <source>
        <strain evidence="4">CBS 690.94</strain>
    </source>
</reference>
<evidence type="ECO:0000313" key="4">
    <source>
        <dbReference type="EMBL" id="KAF2442823.1"/>
    </source>
</evidence>
<evidence type="ECO:0000256" key="2">
    <source>
        <dbReference type="SAM" id="Phobius"/>
    </source>
</evidence>
<feature type="transmembrane region" description="Helical" evidence="2">
    <location>
        <begin position="206"/>
        <end position="231"/>
    </location>
</feature>
<keyword evidence="2" id="KW-1133">Transmembrane helix</keyword>
<name>A0A9P4UB06_9PLEO</name>
<dbReference type="EMBL" id="MU001503">
    <property type="protein sequence ID" value="KAF2442823.1"/>
    <property type="molecule type" value="Genomic_DNA"/>
</dbReference>
<evidence type="ECO:0008006" key="6">
    <source>
        <dbReference type="Google" id="ProtNLM"/>
    </source>
</evidence>
<feature type="region of interest" description="Disordered" evidence="1">
    <location>
        <begin position="143"/>
        <end position="202"/>
    </location>
</feature>
<feature type="region of interest" description="Disordered" evidence="1">
    <location>
        <begin position="282"/>
        <end position="311"/>
    </location>
</feature>
<feature type="chain" id="PRO_5040444231" description="Mid2 domain-containing protein" evidence="3">
    <location>
        <begin position="17"/>
        <end position="311"/>
    </location>
</feature>
<sequence length="311" mass="31607">MLVYLSFALWSHFAVAAVLSAPTATITAQPALHRRAATTIGYYSTGSEDGTTLWGTVTIETEGGMVAQSGSLFAVCQADPCQIGICSAGTFTLGSTTTACGAAQSVTCSSNLLYQDVYDTAPLTNFYCDAVTETGFVMYKVTPTGPNSAPARSTSRASSSDNESDFSSASEAPSATAPSSTGTASSPLETSGTPLGSAGSKKSTPIGAIVGGVVGGVAVIGVLVIAAIFLIRRSRATPPAQPSYAAVPPPPPQETKPYVGMAVAPPPEKIPEATTYPYAVEVGSTSAPPQSPVPQYTPNNGAITELPAHRM</sequence>
<evidence type="ECO:0000256" key="3">
    <source>
        <dbReference type="SAM" id="SignalP"/>
    </source>
</evidence>
<organism evidence="4 5">
    <name type="scientific">Karstenula rhodostoma CBS 690.94</name>
    <dbReference type="NCBI Taxonomy" id="1392251"/>
    <lineage>
        <taxon>Eukaryota</taxon>
        <taxon>Fungi</taxon>
        <taxon>Dikarya</taxon>
        <taxon>Ascomycota</taxon>
        <taxon>Pezizomycotina</taxon>
        <taxon>Dothideomycetes</taxon>
        <taxon>Pleosporomycetidae</taxon>
        <taxon>Pleosporales</taxon>
        <taxon>Massarineae</taxon>
        <taxon>Didymosphaeriaceae</taxon>
        <taxon>Karstenula</taxon>
    </lineage>
</organism>
<protein>
    <recommendedName>
        <fullName evidence="6">Mid2 domain-containing protein</fullName>
    </recommendedName>
</protein>
<accession>A0A9P4UB06</accession>
<evidence type="ECO:0000313" key="5">
    <source>
        <dbReference type="Proteomes" id="UP000799764"/>
    </source>
</evidence>
<dbReference type="Proteomes" id="UP000799764">
    <property type="component" value="Unassembled WGS sequence"/>
</dbReference>
<dbReference type="OrthoDB" id="3789992at2759"/>
<gene>
    <name evidence="4" type="ORF">P171DRAFT_445396</name>
</gene>